<protein>
    <submittedName>
        <fullName evidence="2">Uncharacterized protein</fullName>
    </submittedName>
</protein>
<keyword evidence="1" id="KW-1133">Transmembrane helix</keyword>
<sequence>MATFEDLAFIAASFLAPAALLVFLRPLLSMMALIATGLS</sequence>
<evidence type="ECO:0000313" key="2">
    <source>
        <dbReference type="EMBL" id="GEM17897.1"/>
    </source>
</evidence>
<dbReference type="EMBL" id="BARJ01000012">
    <property type="protein sequence ID" value="GEM17897.1"/>
    <property type="molecule type" value="Genomic_DNA"/>
</dbReference>
<name>A0A829X4X8_GLUOY</name>
<feature type="transmembrane region" description="Helical" evidence="1">
    <location>
        <begin position="6"/>
        <end position="24"/>
    </location>
</feature>
<comment type="caution">
    <text evidence="2">The sequence shown here is derived from an EMBL/GenBank/DDBJ whole genome shotgun (WGS) entry which is preliminary data.</text>
</comment>
<keyword evidence="1" id="KW-0472">Membrane</keyword>
<reference evidence="2 3" key="1">
    <citation type="submission" date="2013-04" db="EMBL/GenBank/DDBJ databases">
        <title>Gluconobacter oxydans NBRC 3293 whole genome sequence.</title>
        <authorList>
            <person name="Matsutani M."/>
            <person name="Yakushi T."/>
            <person name="Matsushita K."/>
        </authorList>
    </citation>
    <scope>NUCLEOTIDE SEQUENCE [LARGE SCALE GENOMIC DNA]</scope>
    <source>
        <strain evidence="2 3">NBRC 3293</strain>
    </source>
</reference>
<evidence type="ECO:0000313" key="3">
    <source>
        <dbReference type="Proteomes" id="UP000484858"/>
    </source>
</evidence>
<dbReference type="AlphaFoldDB" id="A0A829X4X8"/>
<dbReference type="Proteomes" id="UP000484858">
    <property type="component" value="Unassembled WGS sequence"/>
</dbReference>
<proteinExistence type="predicted"/>
<gene>
    <name evidence="2" type="ORF">NBRC3293_2394</name>
</gene>
<organism evidence="2 3">
    <name type="scientific">Gluconobacter oxydans NBRC 3293</name>
    <dbReference type="NCBI Taxonomy" id="1315969"/>
    <lineage>
        <taxon>Bacteria</taxon>
        <taxon>Pseudomonadati</taxon>
        <taxon>Pseudomonadota</taxon>
        <taxon>Alphaproteobacteria</taxon>
        <taxon>Acetobacterales</taxon>
        <taxon>Acetobacteraceae</taxon>
        <taxon>Gluconobacter</taxon>
    </lineage>
</organism>
<accession>A0A829X4X8</accession>
<keyword evidence="1" id="KW-0812">Transmembrane</keyword>
<evidence type="ECO:0000256" key="1">
    <source>
        <dbReference type="SAM" id="Phobius"/>
    </source>
</evidence>